<evidence type="ECO:0000256" key="11">
    <source>
        <dbReference type="ARBA" id="ARBA00023004"/>
    </source>
</evidence>
<evidence type="ECO:0000256" key="5">
    <source>
        <dbReference type="ARBA" id="ARBA00022692"/>
    </source>
</evidence>
<evidence type="ECO:0000256" key="14">
    <source>
        <dbReference type="ARBA" id="ARBA00023128"/>
    </source>
</evidence>
<comment type="cofactor">
    <cofactor evidence="17">
        <name>[2Fe-2S] cluster</name>
        <dbReference type="ChEBI" id="CHEBI:190135"/>
    </cofactor>
</comment>
<comment type="function">
    <text evidence="16">Regulator of autophagy that contributes to antagonize becn1-mediated cellular autophagy at the endoplasmic reticulum. Participates in the interaction of bcl2 with becn1 and is required for bcl2-mediated depression of endoplasmic reticulum Ca(2+) stores during autophagy.</text>
</comment>
<reference evidence="20" key="1">
    <citation type="submission" date="2014-11" db="EMBL/GenBank/DDBJ databases">
        <authorList>
            <person name="Amaro Gonzalez C."/>
        </authorList>
    </citation>
    <scope>NUCLEOTIDE SEQUENCE</scope>
</reference>
<evidence type="ECO:0000313" key="22">
    <source>
        <dbReference type="Proteomes" id="UP001044222"/>
    </source>
</evidence>
<dbReference type="Gene3D" id="3.40.5.90">
    <property type="entry name" value="CDGSH iron-sulfur domain, mitoNEET-type"/>
    <property type="match status" value="1"/>
</dbReference>
<evidence type="ECO:0000256" key="3">
    <source>
        <dbReference type="ARBA" id="ARBA00008624"/>
    </source>
</evidence>
<feature type="transmembrane region" description="Helical" evidence="18">
    <location>
        <begin position="31"/>
        <end position="51"/>
    </location>
</feature>
<keyword evidence="13" id="KW-0411">Iron-sulfur</keyword>
<dbReference type="Pfam" id="PF09360">
    <property type="entry name" value="zf-CDGSH"/>
    <property type="match status" value="1"/>
</dbReference>
<keyword evidence="9" id="KW-0256">Endoplasmic reticulum</keyword>
<feature type="domain" description="Iron-binding zinc finger CDGSH type" evidence="19">
    <location>
        <begin position="71"/>
        <end position="109"/>
    </location>
</feature>
<keyword evidence="15 18" id="KW-0472">Membrane</keyword>
<evidence type="ECO:0000256" key="15">
    <source>
        <dbReference type="ARBA" id="ARBA00023136"/>
    </source>
</evidence>
<evidence type="ECO:0000256" key="6">
    <source>
        <dbReference type="ARBA" id="ARBA00022714"/>
    </source>
</evidence>
<evidence type="ECO:0000256" key="7">
    <source>
        <dbReference type="ARBA" id="ARBA00022723"/>
    </source>
</evidence>
<dbReference type="GO" id="GO:0006914">
    <property type="term" value="P:autophagy"/>
    <property type="evidence" value="ECO:0007669"/>
    <property type="project" value="UniProtKB-KW"/>
</dbReference>
<comment type="similarity">
    <text evidence="3">Belongs to the CISD protein family. CISD2 subfamily.</text>
</comment>
<evidence type="ECO:0000313" key="21">
    <source>
        <dbReference type="EMBL" id="KAG5853218.1"/>
    </source>
</evidence>
<evidence type="ECO:0000256" key="13">
    <source>
        <dbReference type="ARBA" id="ARBA00023014"/>
    </source>
</evidence>
<keyword evidence="10 18" id="KW-1133">Transmembrane helix</keyword>
<dbReference type="SMART" id="SM00704">
    <property type="entry name" value="ZnF_CDGSH"/>
    <property type="match status" value="1"/>
</dbReference>
<keyword evidence="11" id="KW-0408">Iron</keyword>
<comment type="subcellular location">
    <subcellularLocation>
        <location evidence="1">Endoplasmic reticulum membrane</location>
        <topology evidence="1">Single-pass membrane protein</topology>
    </subcellularLocation>
    <subcellularLocation>
        <location evidence="2">Mitochondrion outer membrane</location>
        <topology evidence="2">Single-pass membrane protein</topology>
    </subcellularLocation>
</comment>
<sequence length="124" mass="13337">MSTLSMPSMPALQLLPEHLVSTGFHLPKGRLTAILPVAAAAAAAFGAYLLCKSTGGKNGRVNKTIDKDSPKVVHSFDVEDIGSKAAYCRCWRSKKFPYCDGSHGKHNQETGDNVGPLIIKRRDA</sequence>
<dbReference type="InterPro" id="IPR018967">
    <property type="entry name" value="FeS-contain_CDGSH-typ"/>
</dbReference>
<dbReference type="PANTHER" id="PTHR13680:SF34">
    <property type="entry name" value="CDGSH IRON-SULFUR DOMAIN-CONTAINING PROTEIN 1"/>
    <property type="match status" value="1"/>
</dbReference>
<evidence type="ECO:0000256" key="18">
    <source>
        <dbReference type="SAM" id="Phobius"/>
    </source>
</evidence>
<evidence type="ECO:0000256" key="9">
    <source>
        <dbReference type="ARBA" id="ARBA00022824"/>
    </source>
</evidence>
<evidence type="ECO:0000256" key="17">
    <source>
        <dbReference type="ARBA" id="ARBA00034078"/>
    </source>
</evidence>
<keyword evidence="22" id="KW-1185">Reference proteome</keyword>
<evidence type="ECO:0000256" key="16">
    <source>
        <dbReference type="ARBA" id="ARBA00025195"/>
    </source>
</evidence>
<evidence type="ECO:0000256" key="4">
    <source>
        <dbReference type="ARBA" id="ARBA00011738"/>
    </source>
</evidence>
<dbReference type="InterPro" id="IPR045131">
    <property type="entry name" value="CISD1/2"/>
</dbReference>
<name>A0A0E9XLX1_ANGAN</name>
<dbReference type="GO" id="GO:0005741">
    <property type="term" value="C:mitochondrial outer membrane"/>
    <property type="evidence" value="ECO:0007669"/>
    <property type="project" value="UniProtKB-SubCell"/>
</dbReference>
<protein>
    <recommendedName>
        <fullName evidence="19">Iron-binding zinc finger CDGSH type domain-containing protein</fullName>
    </recommendedName>
</protein>
<dbReference type="AlphaFoldDB" id="A0A0E9XLX1"/>
<keyword evidence="8" id="KW-1000">Mitochondrion outer membrane</keyword>
<keyword evidence="6" id="KW-0001">2Fe-2S</keyword>
<evidence type="ECO:0000256" key="8">
    <source>
        <dbReference type="ARBA" id="ARBA00022787"/>
    </source>
</evidence>
<dbReference type="GO" id="GO:0005789">
    <property type="term" value="C:endoplasmic reticulum membrane"/>
    <property type="evidence" value="ECO:0007669"/>
    <property type="project" value="UniProtKB-SubCell"/>
</dbReference>
<gene>
    <name evidence="21" type="ORF">ANANG_G00070760</name>
</gene>
<keyword evidence="5 18" id="KW-0812">Transmembrane</keyword>
<evidence type="ECO:0000256" key="12">
    <source>
        <dbReference type="ARBA" id="ARBA00023006"/>
    </source>
</evidence>
<keyword evidence="12" id="KW-0072">Autophagy</keyword>
<evidence type="ECO:0000256" key="1">
    <source>
        <dbReference type="ARBA" id="ARBA00004389"/>
    </source>
</evidence>
<dbReference type="FunFam" id="3.40.5.90:FF:000001">
    <property type="entry name" value="CDGSH iron-sulfur domain-containing protein 1"/>
    <property type="match status" value="1"/>
</dbReference>
<dbReference type="Proteomes" id="UP001044222">
    <property type="component" value="Unassembled WGS sequence"/>
</dbReference>
<reference evidence="20" key="2">
    <citation type="journal article" date="2015" name="Fish Shellfish Immunol.">
        <title>Early steps in the European eel (Anguilla anguilla)-Vibrio vulnificus interaction in the gills: Role of the RtxA13 toxin.</title>
        <authorList>
            <person name="Callol A."/>
            <person name="Pajuelo D."/>
            <person name="Ebbesson L."/>
            <person name="Teles M."/>
            <person name="MacKenzie S."/>
            <person name="Amaro C."/>
        </authorList>
    </citation>
    <scope>NUCLEOTIDE SEQUENCE</scope>
</reference>
<keyword evidence="7" id="KW-0479">Metal-binding</keyword>
<dbReference type="GO" id="GO:0046872">
    <property type="term" value="F:metal ion binding"/>
    <property type="evidence" value="ECO:0007669"/>
    <property type="project" value="UniProtKB-KW"/>
</dbReference>
<evidence type="ECO:0000256" key="2">
    <source>
        <dbReference type="ARBA" id="ARBA00004572"/>
    </source>
</evidence>
<accession>A0A0E9XLX1</accession>
<dbReference type="InterPro" id="IPR042216">
    <property type="entry name" value="MitoNEET_CISD"/>
</dbReference>
<dbReference type="EMBL" id="GBXM01004903">
    <property type="protein sequence ID" value="JAI03675.1"/>
    <property type="molecule type" value="Transcribed_RNA"/>
</dbReference>
<dbReference type="GO" id="GO:0010506">
    <property type="term" value="P:regulation of autophagy"/>
    <property type="evidence" value="ECO:0007669"/>
    <property type="project" value="InterPro"/>
</dbReference>
<dbReference type="EMBL" id="JAFIRN010000003">
    <property type="protein sequence ID" value="KAG5853218.1"/>
    <property type="molecule type" value="Genomic_DNA"/>
</dbReference>
<comment type="subunit">
    <text evidence="4">Homodimer.</text>
</comment>
<keyword evidence="14" id="KW-0496">Mitochondrion</keyword>
<evidence type="ECO:0000259" key="19">
    <source>
        <dbReference type="SMART" id="SM00704"/>
    </source>
</evidence>
<evidence type="ECO:0000256" key="10">
    <source>
        <dbReference type="ARBA" id="ARBA00022989"/>
    </source>
</evidence>
<dbReference type="PANTHER" id="PTHR13680">
    <property type="entry name" value="CDGSH IRON-SULFUR DOMAIN-CONTAINING PROTEIN 1"/>
    <property type="match status" value="1"/>
</dbReference>
<dbReference type="GO" id="GO:0051537">
    <property type="term" value="F:2 iron, 2 sulfur cluster binding"/>
    <property type="evidence" value="ECO:0007669"/>
    <property type="project" value="UniProtKB-KW"/>
</dbReference>
<evidence type="ECO:0000313" key="20">
    <source>
        <dbReference type="EMBL" id="JAI03675.1"/>
    </source>
</evidence>
<organism evidence="20">
    <name type="scientific">Anguilla anguilla</name>
    <name type="common">European freshwater eel</name>
    <name type="synonym">Muraena anguilla</name>
    <dbReference type="NCBI Taxonomy" id="7936"/>
    <lineage>
        <taxon>Eukaryota</taxon>
        <taxon>Metazoa</taxon>
        <taxon>Chordata</taxon>
        <taxon>Craniata</taxon>
        <taxon>Vertebrata</taxon>
        <taxon>Euteleostomi</taxon>
        <taxon>Actinopterygii</taxon>
        <taxon>Neopterygii</taxon>
        <taxon>Teleostei</taxon>
        <taxon>Anguilliformes</taxon>
        <taxon>Anguillidae</taxon>
        <taxon>Anguilla</taxon>
    </lineage>
</organism>
<proteinExistence type="inferred from homology"/>
<reference evidence="21" key="3">
    <citation type="submission" date="2021-01" db="EMBL/GenBank/DDBJ databases">
        <title>A chromosome-scale assembly of European eel, Anguilla anguilla.</title>
        <authorList>
            <person name="Henkel C."/>
            <person name="Jong-Raadsen S.A."/>
            <person name="Dufour S."/>
            <person name="Weltzien F.-A."/>
            <person name="Palstra A.P."/>
            <person name="Pelster B."/>
            <person name="Spaink H.P."/>
            <person name="Van Den Thillart G.E."/>
            <person name="Jansen H."/>
            <person name="Zahm M."/>
            <person name="Klopp C."/>
            <person name="Cedric C."/>
            <person name="Louis A."/>
            <person name="Berthelot C."/>
            <person name="Parey E."/>
            <person name="Roest Crollius H."/>
            <person name="Montfort J."/>
            <person name="Robinson-Rechavi M."/>
            <person name="Bucao C."/>
            <person name="Bouchez O."/>
            <person name="Gislard M."/>
            <person name="Lluch J."/>
            <person name="Milhes M."/>
            <person name="Lampietro C."/>
            <person name="Lopez Roques C."/>
            <person name="Donnadieu C."/>
            <person name="Braasch I."/>
            <person name="Desvignes T."/>
            <person name="Postlethwait J."/>
            <person name="Bobe J."/>
            <person name="Guiguen Y."/>
            <person name="Dirks R."/>
        </authorList>
    </citation>
    <scope>NUCLEOTIDE SEQUENCE</scope>
    <source>
        <strain evidence="21">Tag_6206</strain>
        <tissue evidence="21">Liver</tissue>
    </source>
</reference>